<feature type="region of interest" description="Disordered" evidence="1">
    <location>
        <begin position="1"/>
        <end position="22"/>
    </location>
</feature>
<dbReference type="EMBL" id="CP029551">
    <property type="protein sequence ID" value="AWN38958.1"/>
    <property type="molecule type" value="Genomic_DNA"/>
</dbReference>
<evidence type="ECO:0008006" key="4">
    <source>
        <dbReference type="Google" id="ProtNLM"/>
    </source>
</evidence>
<dbReference type="OrthoDB" id="9803697at2"/>
<dbReference type="Proteomes" id="UP000246058">
    <property type="component" value="Chromosome"/>
</dbReference>
<dbReference type="InterPro" id="IPR018684">
    <property type="entry name" value="DUF2171"/>
</dbReference>
<name>A0A2U8VZR3_9HYPH</name>
<dbReference type="KEGG" id="meti:DK427_11130"/>
<keyword evidence="3" id="KW-1185">Reference proteome</keyword>
<gene>
    <name evidence="2" type="ORF">DK427_11130</name>
</gene>
<dbReference type="AlphaFoldDB" id="A0A2U8VZR3"/>
<reference evidence="2 3" key="1">
    <citation type="submission" date="2018-05" db="EMBL/GenBank/DDBJ databases">
        <title>Complete Genome Sequence of Methylobacterium sp. 17Sr1-43.</title>
        <authorList>
            <person name="Srinivasan S."/>
        </authorList>
    </citation>
    <scope>NUCLEOTIDE SEQUENCE [LARGE SCALE GENOMIC DNA]</scope>
    <source>
        <strain evidence="2 3">17Sr1-43</strain>
    </source>
</reference>
<evidence type="ECO:0000256" key="1">
    <source>
        <dbReference type="SAM" id="MobiDB-lite"/>
    </source>
</evidence>
<sequence>MPTTGGPRQGSLPRRSEHRFPIAVSPVRARRHARADASQIREHAIVVGSDGTHVGTVAHLKNGNIKLTKNDAEAGGLHHSISIDFVQSVERNRVRLSRSADAVRREWSTSGAA</sequence>
<evidence type="ECO:0000313" key="3">
    <source>
        <dbReference type="Proteomes" id="UP000246058"/>
    </source>
</evidence>
<accession>A0A2U8VZR3</accession>
<protein>
    <recommendedName>
        <fullName evidence="4">DUF2171 domain-containing protein</fullName>
    </recommendedName>
</protein>
<dbReference type="Pfam" id="PF09939">
    <property type="entry name" value="DUF2171"/>
    <property type="match status" value="1"/>
</dbReference>
<proteinExistence type="predicted"/>
<organism evidence="2 3">
    <name type="scientific">Methylobacterium radiodurans</name>
    <dbReference type="NCBI Taxonomy" id="2202828"/>
    <lineage>
        <taxon>Bacteria</taxon>
        <taxon>Pseudomonadati</taxon>
        <taxon>Pseudomonadota</taxon>
        <taxon>Alphaproteobacteria</taxon>
        <taxon>Hyphomicrobiales</taxon>
        <taxon>Methylobacteriaceae</taxon>
        <taxon>Methylobacterium</taxon>
    </lineage>
</organism>
<evidence type="ECO:0000313" key="2">
    <source>
        <dbReference type="EMBL" id="AWN38958.1"/>
    </source>
</evidence>